<dbReference type="FunCoup" id="A0A7I4C2Y8">
    <property type="interactions" value="14"/>
</dbReference>
<proteinExistence type="predicted"/>
<dbReference type="GO" id="GO:0005634">
    <property type="term" value="C:nucleus"/>
    <property type="evidence" value="ECO:0007669"/>
    <property type="project" value="UniProtKB-SubCell"/>
</dbReference>
<dbReference type="EMBL" id="ABEU02000001">
    <property type="status" value="NOT_ANNOTATED_CDS"/>
    <property type="molecule type" value="Genomic_DNA"/>
</dbReference>
<sequence>MAMEGESSKARGSRPCREWEQDPLCFAHVRLLAFDLLALRPVPHMPGYFLRRGRSVRQVEVMGIVVTVDRKERYLRFTCNNGTLTKMISNLKYISCTSFFIPDVAPSPVHGDYLCHVVVDDGTGCVPCIFWTNYASFPATSPAKGLELRSRQEMAIATTAKVKLGDLLRVQGRLNTYTNQIQVTVASLRTEKDPNAEVLHWVECMRLAKCCYDLDPSLQKRPLVP</sequence>
<dbReference type="PANTHER" id="PTHR13989:SF33">
    <property type="entry name" value="CST COMPLEX SUBUNIT STN1"/>
    <property type="match status" value="1"/>
</dbReference>
<dbReference type="InterPro" id="IPR040260">
    <property type="entry name" value="RFA2-like"/>
</dbReference>
<dbReference type="OMA" id="SAMICHH"/>
<keyword evidence="10" id="KW-1185">Reference proteome</keyword>
<evidence type="ECO:0000256" key="6">
    <source>
        <dbReference type="ARBA" id="ARBA00023125"/>
    </source>
</evidence>
<evidence type="ECO:0000256" key="5">
    <source>
        <dbReference type="ARBA" id="ARBA00022895"/>
    </source>
</evidence>
<keyword evidence="5" id="KW-0779">Telomere</keyword>
<dbReference type="EnsemblPlants" id="Pp3c1_6180V3.4">
    <property type="protein sequence ID" value="Pp3c1_6180V3.4"/>
    <property type="gene ID" value="Pp3c1_6180"/>
</dbReference>
<dbReference type="OrthoDB" id="77828at2759"/>
<dbReference type="Gramene" id="Pp3c1_6180V3.4">
    <property type="protein sequence ID" value="Pp3c1_6180V3.4"/>
    <property type="gene ID" value="Pp3c1_6180"/>
</dbReference>
<keyword evidence="6" id="KW-0238">DNA-binding</keyword>
<evidence type="ECO:0000313" key="10">
    <source>
        <dbReference type="Proteomes" id="UP000006727"/>
    </source>
</evidence>
<evidence type="ECO:0000256" key="3">
    <source>
        <dbReference type="ARBA" id="ARBA00017411"/>
    </source>
</evidence>
<dbReference type="AlphaFoldDB" id="A0A7I4C2Y8"/>
<evidence type="ECO:0000256" key="8">
    <source>
        <dbReference type="ARBA" id="ARBA00030039"/>
    </source>
</evidence>
<evidence type="ECO:0000256" key="7">
    <source>
        <dbReference type="ARBA" id="ARBA00023242"/>
    </source>
</evidence>
<dbReference type="InParanoid" id="A0A7I4C2Y8"/>
<dbReference type="PANTHER" id="PTHR13989">
    <property type="entry name" value="REPLICATION PROTEIN A-RELATED"/>
    <property type="match status" value="1"/>
</dbReference>
<gene>
    <name evidence="9" type="primary">LOC112275553</name>
</gene>
<reference evidence="9 10" key="1">
    <citation type="journal article" date="2008" name="Science">
        <title>The Physcomitrella genome reveals evolutionary insights into the conquest of land by plants.</title>
        <authorList>
            <person name="Rensing S."/>
            <person name="Lang D."/>
            <person name="Zimmer A."/>
            <person name="Terry A."/>
            <person name="Salamov A."/>
            <person name="Shapiro H."/>
            <person name="Nishiyama T."/>
            <person name="Perroud P.-F."/>
            <person name="Lindquist E."/>
            <person name="Kamisugi Y."/>
            <person name="Tanahashi T."/>
            <person name="Sakakibara K."/>
            <person name="Fujita T."/>
            <person name="Oishi K."/>
            <person name="Shin-I T."/>
            <person name="Kuroki Y."/>
            <person name="Toyoda A."/>
            <person name="Suzuki Y."/>
            <person name="Hashimoto A."/>
            <person name="Yamaguchi K."/>
            <person name="Sugano A."/>
            <person name="Kohara Y."/>
            <person name="Fujiyama A."/>
            <person name="Anterola A."/>
            <person name="Aoki S."/>
            <person name="Ashton N."/>
            <person name="Barbazuk W.B."/>
            <person name="Barker E."/>
            <person name="Bennetzen J."/>
            <person name="Bezanilla M."/>
            <person name="Blankenship R."/>
            <person name="Cho S.H."/>
            <person name="Dutcher S."/>
            <person name="Estelle M."/>
            <person name="Fawcett J.A."/>
            <person name="Gundlach H."/>
            <person name="Hanada K."/>
            <person name="Heyl A."/>
            <person name="Hicks K.A."/>
            <person name="Hugh J."/>
            <person name="Lohr M."/>
            <person name="Mayer K."/>
            <person name="Melkozernov A."/>
            <person name="Murata T."/>
            <person name="Nelson D."/>
            <person name="Pils B."/>
            <person name="Prigge M."/>
            <person name="Reiss B."/>
            <person name="Renner T."/>
            <person name="Rombauts S."/>
            <person name="Rushton P."/>
            <person name="Sanderfoot A."/>
            <person name="Schween G."/>
            <person name="Shiu S.-H."/>
            <person name="Stueber K."/>
            <person name="Theodoulou F.L."/>
            <person name="Tu H."/>
            <person name="Van de Peer Y."/>
            <person name="Verrier P.J."/>
            <person name="Waters E."/>
            <person name="Wood A."/>
            <person name="Yang L."/>
            <person name="Cove D."/>
            <person name="Cuming A."/>
            <person name="Hasebe M."/>
            <person name="Lucas S."/>
            <person name="Mishler D.B."/>
            <person name="Reski R."/>
            <person name="Grigoriev I."/>
            <person name="Quatrano R.S."/>
            <person name="Boore J.L."/>
        </authorList>
    </citation>
    <scope>NUCLEOTIDE SEQUENCE [LARGE SCALE GENOMIC DNA]</scope>
    <source>
        <strain evidence="9 10">cv. Gransden 2004</strain>
    </source>
</reference>
<dbReference type="Gene3D" id="2.40.50.140">
    <property type="entry name" value="Nucleic acid-binding proteins"/>
    <property type="match status" value="1"/>
</dbReference>
<dbReference type="Proteomes" id="UP000006727">
    <property type="component" value="Chromosome 1"/>
</dbReference>
<evidence type="ECO:0000313" key="9">
    <source>
        <dbReference type="EnsemblPlants" id="Pp3c1_6180V3.4"/>
    </source>
</evidence>
<dbReference type="InterPro" id="IPR012340">
    <property type="entry name" value="NA-bd_OB-fold"/>
</dbReference>
<dbReference type="SUPFAM" id="SSF50249">
    <property type="entry name" value="Nucleic acid-binding proteins"/>
    <property type="match status" value="1"/>
</dbReference>
<keyword evidence="7" id="KW-0539">Nucleus</keyword>
<evidence type="ECO:0000256" key="1">
    <source>
        <dbReference type="ARBA" id="ARBA00004123"/>
    </source>
</evidence>
<name>A0A7I4C2Y8_PHYPA</name>
<evidence type="ECO:0000256" key="2">
    <source>
        <dbReference type="ARBA" id="ARBA00004574"/>
    </source>
</evidence>
<organism evidence="9 10">
    <name type="scientific">Physcomitrium patens</name>
    <name type="common">Spreading-leaved earth moss</name>
    <name type="synonym">Physcomitrella patens</name>
    <dbReference type="NCBI Taxonomy" id="3218"/>
    <lineage>
        <taxon>Eukaryota</taxon>
        <taxon>Viridiplantae</taxon>
        <taxon>Streptophyta</taxon>
        <taxon>Embryophyta</taxon>
        <taxon>Bryophyta</taxon>
        <taxon>Bryophytina</taxon>
        <taxon>Bryopsida</taxon>
        <taxon>Funariidae</taxon>
        <taxon>Funariales</taxon>
        <taxon>Funariaceae</taxon>
        <taxon>Physcomitrium</taxon>
    </lineage>
</organism>
<protein>
    <recommendedName>
        <fullName evidence="3">CST complex subunit STN1</fullName>
    </recommendedName>
    <alternativeName>
        <fullName evidence="8">Suppressor of cdc thirteen homolog</fullName>
    </alternativeName>
</protein>
<dbReference type="GO" id="GO:0000781">
    <property type="term" value="C:chromosome, telomeric region"/>
    <property type="evidence" value="ECO:0007669"/>
    <property type="project" value="UniProtKB-SubCell"/>
</dbReference>
<keyword evidence="4" id="KW-0158">Chromosome</keyword>
<reference evidence="9" key="3">
    <citation type="submission" date="2020-12" db="UniProtKB">
        <authorList>
            <consortium name="EnsemblPlants"/>
        </authorList>
    </citation>
    <scope>IDENTIFICATION</scope>
</reference>
<evidence type="ECO:0000256" key="4">
    <source>
        <dbReference type="ARBA" id="ARBA00022454"/>
    </source>
</evidence>
<dbReference type="GO" id="GO:0042162">
    <property type="term" value="F:telomeric DNA binding"/>
    <property type="evidence" value="ECO:0000318"/>
    <property type="project" value="GO_Central"/>
</dbReference>
<comment type="subcellular location">
    <subcellularLocation>
        <location evidence="2">Chromosome</location>
        <location evidence="2">Telomere</location>
    </subcellularLocation>
    <subcellularLocation>
        <location evidence="1">Nucleus</location>
    </subcellularLocation>
</comment>
<accession>A0A7I4C2Y8</accession>
<reference evidence="9 10" key="2">
    <citation type="journal article" date="2018" name="Plant J.">
        <title>The Physcomitrella patens chromosome-scale assembly reveals moss genome structure and evolution.</title>
        <authorList>
            <person name="Lang D."/>
            <person name="Ullrich K.K."/>
            <person name="Murat F."/>
            <person name="Fuchs J."/>
            <person name="Jenkins J."/>
            <person name="Haas F.B."/>
            <person name="Piednoel M."/>
            <person name="Gundlach H."/>
            <person name="Van Bel M."/>
            <person name="Meyberg R."/>
            <person name="Vives C."/>
            <person name="Morata J."/>
            <person name="Symeonidi A."/>
            <person name="Hiss M."/>
            <person name="Muchero W."/>
            <person name="Kamisugi Y."/>
            <person name="Saleh O."/>
            <person name="Blanc G."/>
            <person name="Decker E.L."/>
            <person name="van Gessel N."/>
            <person name="Grimwood J."/>
            <person name="Hayes R.D."/>
            <person name="Graham S.W."/>
            <person name="Gunter L.E."/>
            <person name="McDaniel S.F."/>
            <person name="Hoernstein S.N.W."/>
            <person name="Larsson A."/>
            <person name="Li F.W."/>
            <person name="Perroud P.F."/>
            <person name="Phillips J."/>
            <person name="Ranjan P."/>
            <person name="Rokshar D.S."/>
            <person name="Rothfels C.J."/>
            <person name="Schneider L."/>
            <person name="Shu S."/>
            <person name="Stevenson D.W."/>
            <person name="Thummler F."/>
            <person name="Tillich M."/>
            <person name="Villarreal Aguilar J.C."/>
            <person name="Widiez T."/>
            <person name="Wong G.K."/>
            <person name="Wymore A."/>
            <person name="Zhang Y."/>
            <person name="Zimmer A.D."/>
            <person name="Quatrano R.S."/>
            <person name="Mayer K.F.X."/>
            <person name="Goodstein D."/>
            <person name="Casacuberta J.M."/>
            <person name="Vandepoele K."/>
            <person name="Reski R."/>
            <person name="Cuming A.C."/>
            <person name="Tuskan G.A."/>
            <person name="Maumus F."/>
            <person name="Salse J."/>
            <person name="Schmutz J."/>
            <person name="Rensing S.A."/>
        </authorList>
    </citation>
    <scope>NUCLEOTIDE SEQUENCE [LARGE SCALE GENOMIC DNA]</scope>
    <source>
        <strain evidence="9 10">cv. Gransden 2004</strain>
    </source>
</reference>